<dbReference type="InterPro" id="IPR011047">
    <property type="entry name" value="Quinoprotein_ADH-like_sf"/>
</dbReference>
<feature type="domain" description="Pyrrolo-quinoline quinone repeat" evidence="1">
    <location>
        <begin position="279"/>
        <end position="339"/>
    </location>
</feature>
<proteinExistence type="predicted"/>
<name>G7WNW4_METH6</name>
<dbReference type="Pfam" id="PF13360">
    <property type="entry name" value="PQQ_2"/>
    <property type="match status" value="2"/>
</dbReference>
<dbReference type="InterPro" id="IPR015943">
    <property type="entry name" value="WD40/YVTN_repeat-like_dom_sf"/>
</dbReference>
<dbReference type="Gene3D" id="2.130.10.10">
    <property type="entry name" value="YVTN repeat-like/Quinoprotein amine dehydrogenase"/>
    <property type="match status" value="2"/>
</dbReference>
<protein>
    <submittedName>
        <fullName evidence="2">Pyrrolo-quinoline quinone</fullName>
    </submittedName>
</protein>
<dbReference type="InterPro" id="IPR002372">
    <property type="entry name" value="PQQ_rpt_dom"/>
</dbReference>
<dbReference type="KEGG" id="mhi:Mhar_1360"/>
<dbReference type="PANTHER" id="PTHR34512:SF30">
    <property type="entry name" value="OUTER MEMBRANE PROTEIN ASSEMBLY FACTOR BAMB"/>
    <property type="match status" value="1"/>
</dbReference>
<accession>G7WNW4</accession>
<dbReference type="InterPro" id="IPR018391">
    <property type="entry name" value="PQQ_b-propeller_rpt"/>
</dbReference>
<dbReference type="Proteomes" id="UP000005877">
    <property type="component" value="Chromosome"/>
</dbReference>
<dbReference type="RefSeq" id="WP_014586909.1">
    <property type="nucleotide sequence ID" value="NC_017527.1"/>
</dbReference>
<feature type="domain" description="Pyrrolo-quinoline quinone repeat" evidence="1">
    <location>
        <begin position="46"/>
        <end position="217"/>
    </location>
</feature>
<reference evidence="2 3" key="1">
    <citation type="journal article" date="2012" name="PLoS ONE">
        <title>The genome characteristics and predicted function of methyl-group oxidation pathway in the obligate aceticlastic methanogens, Methanosaeta spp.</title>
        <authorList>
            <person name="Zhu J."/>
            <person name="Zheng H."/>
            <person name="Ai G."/>
            <person name="Zhang G."/>
            <person name="Liu D."/>
            <person name="Liu X."/>
            <person name="Dong X."/>
        </authorList>
    </citation>
    <scope>NUCLEOTIDE SEQUENCE [LARGE SCALE GENOMIC DNA]</scope>
    <source>
        <strain evidence="2 3">6Ac</strain>
    </source>
</reference>
<evidence type="ECO:0000313" key="2">
    <source>
        <dbReference type="EMBL" id="AET64724.1"/>
    </source>
</evidence>
<sequence length="428" mass="45697">MKKVVTAALYLSVLISSLLLSEAVDWPQFQGDAINSGLAESAVPEDPRILWSCDLIRVDIPPIVADGSVYVLAGDGTLSSLDGETGDLRWEAQTEGWVFQTSTPALAGGRILAATDSGDLASFDAQTGEEVWTRHLTDRRFEVPITCFDGLIYLGEGSGRGRGEKRYFCLDEDGEEVWNLSRDTTGYMGCGAAVAGDYLVYGSNDGLLLCVDRKTGDLSDILNLSDGSRIGFAASDPGRIRASVSYKDGSVYTTSEFSAKRGYAWKVGFDEEDGTFENLGWSSSVGFSTSTPAVYDGRVYLGVGEHGYPGALTCLDDSTGDLIWSYPVEAGVKSSPVISAAGESPRIVFTAARVNGSIYCIEDGGSEPRLLWRFDPQDDGYILAGAAVSEGRVYFGTEKGILYCLSDPQADPSENSTIKIEPTGGSTS</sequence>
<dbReference type="HOGENOM" id="CLU_027480_4_1_2"/>
<dbReference type="PATRIC" id="fig|1110509.7.peg.1510"/>
<dbReference type="OrthoDB" id="118035at2157"/>
<dbReference type="SMART" id="SM00564">
    <property type="entry name" value="PQQ"/>
    <property type="match status" value="6"/>
</dbReference>
<keyword evidence="3" id="KW-1185">Reference proteome</keyword>
<evidence type="ECO:0000259" key="1">
    <source>
        <dbReference type="Pfam" id="PF13360"/>
    </source>
</evidence>
<dbReference type="EMBL" id="CP003117">
    <property type="protein sequence ID" value="AET64724.1"/>
    <property type="molecule type" value="Genomic_DNA"/>
</dbReference>
<evidence type="ECO:0000313" key="3">
    <source>
        <dbReference type="Proteomes" id="UP000005877"/>
    </source>
</evidence>
<dbReference type="AlphaFoldDB" id="G7WNW4"/>
<dbReference type="STRING" id="1110509.Mhar_1360"/>
<dbReference type="PANTHER" id="PTHR34512">
    <property type="entry name" value="CELL SURFACE PROTEIN"/>
    <property type="match status" value="1"/>
</dbReference>
<organism evidence="2 3">
    <name type="scientific">Methanothrix harundinacea (strain 6Ac)</name>
    <name type="common">Methanosaeta harundinacea</name>
    <dbReference type="NCBI Taxonomy" id="1110509"/>
    <lineage>
        <taxon>Archaea</taxon>
        <taxon>Methanobacteriati</taxon>
        <taxon>Methanobacteriota</taxon>
        <taxon>Stenosarchaea group</taxon>
        <taxon>Methanomicrobia</taxon>
        <taxon>Methanotrichales</taxon>
        <taxon>Methanotrichaceae</taxon>
        <taxon>Methanothrix</taxon>
    </lineage>
</organism>
<gene>
    <name evidence="2" type="ordered locus">Mhar_1360</name>
</gene>
<dbReference type="GeneID" id="12510529"/>
<dbReference type="SUPFAM" id="SSF50998">
    <property type="entry name" value="Quinoprotein alcohol dehydrogenase-like"/>
    <property type="match status" value="2"/>
</dbReference>